<feature type="signal peptide" evidence="2">
    <location>
        <begin position="1"/>
        <end position="25"/>
    </location>
</feature>
<feature type="compositionally biased region" description="Basic residues" evidence="1">
    <location>
        <begin position="33"/>
        <end position="42"/>
    </location>
</feature>
<name>A0A7J7FYT3_CAMSI</name>
<evidence type="ECO:0000313" key="4">
    <source>
        <dbReference type="Proteomes" id="UP000593564"/>
    </source>
</evidence>
<evidence type="ECO:0000256" key="1">
    <source>
        <dbReference type="SAM" id="MobiDB-lite"/>
    </source>
</evidence>
<reference evidence="3 4" key="2">
    <citation type="submission" date="2020-07" db="EMBL/GenBank/DDBJ databases">
        <title>Genome assembly of wild tea tree DASZ reveals pedigree and selection history of tea varieties.</title>
        <authorList>
            <person name="Zhang W."/>
        </authorList>
    </citation>
    <scope>NUCLEOTIDE SEQUENCE [LARGE SCALE GENOMIC DNA]</scope>
    <source>
        <strain evidence="4">cv. G240</strain>
        <tissue evidence="3">Leaf</tissue>
    </source>
</reference>
<dbReference type="Proteomes" id="UP000593564">
    <property type="component" value="Unassembled WGS sequence"/>
</dbReference>
<gene>
    <name evidence="3" type="ORF">HYC85_029764</name>
</gene>
<keyword evidence="2" id="KW-0732">Signal</keyword>
<sequence length="80" mass="8537">MVRKPAVIQDLLASILGVVTVQSSSSPPQPNPKPKRMKKAKAKATVTEIDSEDTVPISKLAEAKKSAPSTEKRSCRGPII</sequence>
<proteinExistence type="predicted"/>
<feature type="region of interest" description="Disordered" evidence="1">
    <location>
        <begin position="21"/>
        <end position="49"/>
    </location>
</feature>
<comment type="caution">
    <text evidence="3">The sequence shown here is derived from an EMBL/GenBank/DDBJ whole genome shotgun (WGS) entry which is preliminary data.</text>
</comment>
<dbReference type="EMBL" id="JACBKZ010000014">
    <property type="protein sequence ID" value="KAF5933593.1"/>
    <property type="molecule type" value="Genomic_DNA"/>
</dbReference>
<feature type="chain" id="PRO_5029836121" evidence="2">
    <location>
        <begin position="26"/>
        <end position="80"/>
    </location>
</feature>
<organism evidence="3 4">
    <name type="scientific">Camellia sinensis</name>
    <name type="common">Tea plant</name>
    <name type="synonym">Thea sinensis</name>
    <dbReference type="NCBI Taxonomy" id="4442"/>
    <lineage>
        <taxon>Eukaryota</taxon>
        <taxon>Viridiplantae</taxon>
        <taxon>Streptophyta</taxon>
        <taxon>Embryophyta</taxon>
        <taxon>Tracheophyta</taxon>
        <taxon>Spermatophyta</taxon>
        <taxon>Magnoliopsida</taxon>
        <taxon>eudicotyledons</taxon>
        <taxon>Gunneridae</taxon>
        <taxon>Pentapetalae</taxon>
        <taxon>asterids</taxon>
        <taxon>Ericales</taxon>
        <taxon>Theaceae</taxon>
        <taxon>Camellia</taxon>
    </lineage>
</organism>
<evidence type="ECO:0000256" key="2">
    <source>
        <dbReference type="SAM" id="SignalP"/>
    </source>
</evidence>
<keyword evidence="4" id="KW-1185">Reference proteome</keyword>
<protein>
    <submittedName>
        <fullName evidence="3">Uncharacterized protein</fullName>
    </submittedName>
</protein>
<reference evidence="4" key="1">
    <citation type="journal article" date="2020" name="Nat. Commun.">
        <title>Genome assembly of wild tea tree DASZ reveals pedigree and selection history of tea varieties.</title>
        <authorList>
            <person name="Zhang W."/>
            <person name="Zhang Y."/>
            <person name="Qiu H."/>
            <person name="Guo Y."/>
            <person name="Wan H."/>
            <person name="Zhang X."/>
            <person name="Scossa F."/>
            <person name="Alseekh S."/>
            <person name="Zhang Q."/>
            <person name="Wang P."/>
            <person name="Xu L."/>
            <person name="Schmidt M.H."/>
            <person name="Jia X."/>
            <person name="Li D."/>
            <person name="Zhu A."/>
            <person name="Guo F."/>
            <person name="Chen W."/>
            <person name="Ni D."/>
            <person name="Usadel B."/>
            <person name="Fernie A.R."/>
            <person name="Wen W."/>
        </authorList>
    </citation>
    <scope>NUCLEOTIDE SEQUENCE [LARGE SCALE GENOMIC DNA]</scope>
    <source>
        <strain evidence="4">cv. G240</strain>
    </source>
</reference>
<accession>A0A7J7FYT3</accession>
<dbReference type="AlphaFoldDB" id="A0A7J7FYT3"/>
<evidence type="ECO:0000313" key="3">
    <source>
        <dbReference type="EMBL" id="KAF5933593.1"/>
    </source>
</evidence>